<dbReference type="InterPro" id="IPR036388">
    <property type="entry name" value="WH-like_DNA-bd_sf"/>
</dbReference>
<dbReference type="GO" id="GO:0006282">
    <property type="term" value="P:regulation of DNA repair"/>
    <property type="evidence" value="ECO:0007669"/>
    <property type="project" value="UniProtKB-UniRule"/>
</dbReference>
<dbReference type="AlphaFoldDB" id="A0A837IG21"/>
<reference evidence="7 8" key="1">
    <citation type="journal article" date="2015" name="Nature">
        <title>rRNA introns, odd ribosomes, and small enigmatic genomes across a large radiation of phyla.</title>
        <authorList>
            <person name="Brown C.T."/>
            <person name="Hug L.A."/>
            <person name="Thomas B.C."/>
            <person name="Sharon I."/>
            <person name="Castelle C.J."/>
            <person name="Singh A."/>
            <person name="Wilkins M.J."/>
            <person name="Williams K.H."/>
            <person name="Banfield J.F."/>
        </authorList>
    </citation>
    <scope>NUCLEOTIDE SEQUENCE [LARGE SCALE GENOMIC DNA]</scope>
</reference>
<dbReference type="PANTHER" id="PTHR33602:SF1">
    <property type="entry name" value="REGULATORY PROTEIN RECX FAMILY PROTEIN"/>
    <property type="match status" value="1"/>
</dbReference>
<name>A0A837IG21_9BACT</name>
<evidence type="ECO:0000313" key="8">
    <source>
        <dbReference type="Proteomes" id="UP000034078"/>
    </source>
</evidence>
<dbReference type="InterPro" id="IPR003783">
    <property type="entry name" value="Regulatory_RecX"/>
</dbReference>
<dbReference type="HAMAP" id="MF_01114">
    <property type="entry name" value="RecX"/>
    <property type="match status" value="1"/>
</dbReference>
<dbReference type="GO" id="GO:0005737">
    <property type="term" value="C:cytoplasm"/>
    <property type="evidence" value="ECO:0007669"/>
    <property type="project" value="UniProtKB-SubCell"/>
</dbReference>
<comment type="similarity">
    <text evidence="2 5">Belongs to the RecX family.</text>
</comment>
<evidence type="ECO:0000313" key="7">
    <source>
        <dbReference type="EMBL" id="KKU01248.1"/>
    </source>
</evidence>
<accession>A0A837IG21</accession>
<keyword evidence="4 5" id="KW-0963">Cytoplasm</keyword>
<proteinExistence type="inferred from homology"/>
<evidence type="ECO:0000256" key="3">
    <source>
        <dbReference type="ARBA" id="ARBA00018111"/>
    </source>
</evidence>
<organism evidence="7 8">
    <name type="scientific">Candidatus Collierbacteria bacterium GW2011_GWB2_45_17</name>
    <dbReference type="NCBI Taxonomy" id="1618388"/>
    <lineage>
        <taxon>Bacteria</taxon>
        <taxon>Candidatus Collieribacteriota</taxon>
    </lineage>
</organism>
<dbReference type="Pfam" id="PF02631">
    <property type="entry name" value="RecX_HTH2"/>
    <property type="match status" value="1"/>
</dbReference>
<evidence type="ECO:0000256" key="4">
    <source>
        <dbReference type="ARBA" id="ARBA00022490"/>
    </source>
</evidence>
<evidence type="ECO:0000256" key="2">
    <source>
        <dbReference type="ARBA" id="ARBA00009695"/>
    </source>
</evidence>
<evidence type="ECO:0000256" key="1">
    <source>
        <dbReference type="ARBA" id="ARBA00004496"/>
    </source>
</evidence>
<evidence type="ECO:0000256" key="5">
    <source>
        <dbReference type="HAMAP-Rule" id="MF_01114"/>
    </source>
</evidence>
<dbReference type="Proteomes" id="UP000034078">
    <property type="component" value="Unassembled WGS sequence"/>
</dbReference>
<comment type="caution">
    <text evidence="7">The sequence shown here is derived from an EMBL/GenBank/DDBJ whole genome shotgun (WGS) entry which is preliminary data.</text>
</comment>
<sequence>MPESNQKSNQRSSLVKYASRILSSRPYFRFKLRDKLFLRAQRLAFENPDDVIDSILDDLAKSGYLDDQYLAEAYVRRQLSKGYGPKIIALKLKFLGLDRETISRCLESEVTEESEISSIKKYCQKYPRLDQRKLISKLYFRGYSGQLIKKVLQYNY</sequence>
<protein>
    <recommendedName>
        <fullName evidence="3 5">Regulatory protein RecX</fullName>
    </recommendedName>
</protein>
<dbReference type="EMBL" id="LCKO01000001">
    <property type="protein sequence ID" value="KKU01248.1"/>
    <property type="molecule type" value="Genomic_DNA"/>
</dbReference>
<gene>
    <name evidence="5" type="primary">recX</name>
    <name evidence="7" type="ORF">UX01_C0001G0092</name>
</gene>
<dbReference type="InterPro" id="IPR053924">
    <property type="entry name" value="RecX_HTH_2nd"/>
</dbReference>
<dbReference type="Gene3D" id="1.10.10.10">
    <property type="entry name" value="Winged helix-like DNA-binding domain superfamily/Winged helix DNA-binding domain"/>
    <property type="match status" value="2"/>
</dbReference>
<evidence type="ECO:0000259" key="6">
    <source>
        <dbReference type="Pfam" id="PF02631"/>
    </source>
</evidence>
<comment type="subcellular location">
    <subcellularLocation>
        <location evidence="1 5">Cytoplasm</location>
    </subcellularLocation>
</comment>
<dbReference type="PANTHER" id="PTHR33602">
    <property type="entry name" value="REGULATORY PROTEIN RECX FAMILY PROTEIN"/>
    <property type="match status" value="1"/>
</dbReference>
<comment type="function">
    <text evidence="5">Modulates RecA activity.</text>
</comment>
<feature type="domain" description="RecX second three-helical" evidence="6">
    <location>
        <begin position="66"/>
        <end position="106"/>
    </location>
</feature>